<reference evidence="3" key="1">
    <citation type="submission" date="2012-12" db="EMBL/GenBank/DDBJ databases">
        <authorList>
            <person name="Hellsten U."/>
            <person name="Grimwood J."/>
            <person name="Chapman J.A."/>
            <person name="Shapiro H."/>
            <person name="Aerts A."/>
            <person name="Otillar R.P."/>
            <person name="Terry A.Y."/>
            <person name="Boore J.L."/>
            <person name="Simakov O."/>
            <person name="Marletaz F."/>
            <person name="Cho S.-J."/>
            <person name="Edsinger-Gonzales E."/>
            <person name="Havlak P."/>
            <person name="Kuo D.-H."/>
            <person name="Larsson T."/>
            <person name="Lv J."/>
            <person name="Arendt D."/>
            <person name="Savage R."/>
            <person name="Osoegawa K."/>
            <person name="de Jong P."/>
            <person name="Lindberg D.R."/>
            <person name="Seaver E.C."/>
            <person name="Weisblat D.A."/>
            <person name="Putnam N.H."/>
            <person name="Grigoriev I.V."/>
            <person name="Rokhsar D.S."/>
        </authorList>
    </citation>
    <scope>NUCLEOTIDE SEQUENCE</scope>
    <source>
        <strain evidence="3">I ESC-2004</strain>
    </source>
</reference>
<evidence type="ECO:0000313" key="2">
    <source>
        <dbReference type="EnsemblMetazoa" id="CapteP112995"/>
    </source>
</evidence>
<protein>
    <submittedName>
        <fullName evidence="1 2">Uncharacterized protein</fullName>
    </submittedName>
</protein>
<keyword evidence="3" id="KW-1185">Reference proteome</keyword>
<accession>R7T509</accession>
<dbReference type="EMBL" id="KB311926">
    <property type="protein sequence ID" value="ELT88232.1"/>
    <property type="molecule type" value="Genomic_DNA"/>
</dbReference>
<evidence type="ECO:0000313" key="3">
    <source>
        <dbReference type="Proteomes" id="UP000014760"/>
    </source>
</evidence>
<dbReference type="EnsemblMetazoa" id="CapteT112995">
    <property type="protein sequence ID" value="CapteP112995"/>
    <property type="gene ID" value="CapteG112995"/>
</dbReference>
<dbReference type="OrthoDB" id="6153278at2759"/>
<reference evidence="2" key="3">
    <citation type="submission" date="2015-06" db="UniProtKB">
        <authorList>
            <consortium name="EnsemblMetazoa"/>
        </authorList>
    </citation>
    <scope>IDENTIFICATION</scope>
</reference>
<dbReference type="EMBL" id="AMQN01033595">
    <property type="status" value="NOT_ANNOTATED_CDS"/>
    <property type="molecule type" value="Genomic_DNA"/>
</dbReference>
<sequence>HHLVNNIACAKENQNSLLAVFLDLSKAFDTLDHMFLLTKLYKYGIQNSLLAWLRDFLRNR</sequence>
<gene>
    <name evidence="1" type="ORF">CAPTEDRAFT_112995</name>
</gene>
<dbReference type="HOGENOM" id="CLU_2948526_0_0_1"/>
<reference evidence="1 3" key="2">
    <citation type="journal article" date="2013" name="Nature">
        <title>Insights into bilaterian evolution from three spiralian genomes.</title>
        <authorList>
            <person name="Simakov O."/>
            <person name="Marletaz F."/>
            <person name="Cho S.J."/>
            <person name="Edsinger-Gonzales E."/>
            <person name="Havlak P."/>
            <person name="Hellsten U."/>
            <person name="Kuo D.H."/>
            <person name="Larsson T."/>
            <person name="Lv J."/>
            <person name="Arendt D."/>
            <person name="Savage R."/>
            <person name="Osoegawa K."/>
            <person name="de Jong P."/>
            <person name="Grimwood J."/>
            <person name="Chapman J.A."/>
            <person name="Shapiro H."/>
            <person name="Aerts A."/>
            <person name="Otillar R.P."/>
            <person name="Terry A.Y."/>
            <person name="Boore J.L."/>
            <person name="Grigoriev I.V."/>
            <person name="Lindberg D.R."/>
            <person name="Seaver E.C."/>
            <person name="Weisblat D.A."/>
            <person name="Putnam N.H."/>
            <person name="Rokhsar D.S."/>
        </authorList>
    </citation>
    <scope>NUCLEOTIDE SEQUENCE</scope>
    <source>
        <strain evidence="1 3">I ESC-2004</strain>
    </source>
</reference>
<dbReference type="AlphaFoldDB" id="R7T509"/>
<evidence type="ECO:0000313" key="1">
    <source>
        <dbReference type="EMBL" id="ELT88232.1"/>
    </source>
</evidence>
<organism evidence="1">
    <name type="scientific">Capitella teleta</name>
    <name type="common">Polychaete worm</name>
    <dbReference type="NCBI Taxonomy" id="283909"/>
    <lineage>
        <taxon>Eukaryota</taxon>
        <taxon>Metazoa</taxon>
        <taxon>Spiralia</taxon>
        <taxon>Lophotrochozoa</taxon>
        <taxon>Annelida</taxon>
        <taxon>Polychaeta</taxon>
        <taxon>Sedentaria</taxon>
        <taxon>Scolecida</taxon>
        <taxon>Capitellidae</taxon>
        <taxon>Capitella</taxon>
    </lineage>
</organism>
<name>R7T509_CAPTE</name>
<proteinExistence type="predicted"/>
<dbReference type="Proteomes" id="UP000014760">
    <property type="component" value="Unassembled WGS sequence"/>
</dbReference>
<feature type="non-terminal residue" evidence="1">
    <location>
        <position position="1"/>
    </location>
</feature>